<protein>
    <submittedName>
        <fullName evidence="1">Uncharacterized protein</fullName>
    </submittedName>
</protein>
<evidence type="ECO:0000313" key="1">
    <source>
        <dbReference type="EMBL" id="EJD35040.1"/>
    </source>
</evidence>
<gene>
    <name evidence="1" type="ORF">AURDEDRAFT_175879</name>
</gene>
<dbReference type="EMBL" id="JH687907">
    <property type="protein sequence ID" value="EJD35040.1"/>
    <property type="molecule type" value="Genomic_DNA"/>
</dbReference>
<dbReference type="KEGG" id="adl:AURDEDRAFT_175879"/>
<dbReference type="InParanoid" id="J0D7G4"/>
<sequence length="181" mass="19755">MEQQQTRTLSRDASEVIRSLWEVLSPGEIEASKIHFGESDAYETSTEARGTGEGVICDRGLAAAARARVDQATSLSVSLCFVLRAIEAGLELPRLKALGIQIFAACTDPGMQLNLDALQQSTGQPVLSVPALENMSIVQGERDDGAFGNVTAWVSFESRLPAMLRRMRRRDGSKIELLYIE</sequence>
<dbReference type="AlphaFoldDB" id="J0D7G4"/>
<name>J0D7G4_AURST</name>
<dbReference type="Proteomes" id="UP000006514">
    <property type="component" value="Unassembled WGS sequence"/>
</dbReference>
<reference evidence="2" key="1">
    <citation type="journal article" date="2012" name="Science">
        <title>The Paleozoic origin of enzymatic lignin decomposition reconstructed from 31 fungal genomes.</title>
        <authorList>
            <person name="Floudas D."/>
            <person name="Binder M."/>
            <person name="Riley R."/>
            <person name="Barry K."/>
            <person name="Blanchette R.A."/>
            <person name="Henrissat B."/>
            <person name="Martinez A.T."/>
            <person name="Otillar R."/>
            <person name="Spatafora J.W."/>
            <person name="Yadav J.S."/>
            <person name="Aerts A."/>
            <person name="Benoit I."/>
            <person name="Boyd A."/>
            <person name="Carlson A."/>
            <person name="Copeland A."/>
            <person name="Coutinho P.M."/>
            <person name="de Vries R.P."/>
            <person name="Ferreira P."/>
            <person name="Findley K."/>
            <person name="Foster B."/>
            <person name="Gaskell J."/>
            <person name="Glotzer D."/>
            <person name="Gorecki P."/>
            <person name="Heitman J."/>
            <person name="Hesse C."/>
            <person name="Hori C."/>
            <person name="Igarashi K."/>
            <person name="Jurgens J.A."/>
            <person name="Kallen N."/>
            <person name="Kersten P."/>
            <person name="Kohler A."/>
            <person name="Kuees U."/>
            <person name="Kumar T.K.A."/>
            <person name="Kuo A."/>
            <person name="LaButti K."/>
            <person name="Larrondo L.F."/>
            <person name="Lindquist E."/>
            <person name="Ling A."/>
            <person name="Lombard V."/>
            <person name="Lucas S."/>
            <person name="Lundell T."/>
            <person name="Martin R."/>
            <person name="McLaughlin D.J."/>
            <person name="Morgenstern I."/>
            <person name="Morin E."/>
            <person name="Murat C."/>
            <person name="Nagy L.G."/>
            <person name="Nolan M."/>
            <person name="Ohm R.A."/>
            <person name="Patyshakuliyeva A."/>
            <person name="Rokas A."/>
            <person name="Ruiz-Duenas F.J."/>
            <person name="Sabat G."/>
            <person name="Salamov A."/>
            <person name="Samejima M."/>
            <person name="Schmutz J."/>
            <person name="Slot J.C."/>
            <person name="St John F."/>
            <person name="Stenlid J."/>
            <person name="Sun H."/>
            <person name="Sun S."/>
            <person name="Syed K."/>
            <person name="Tsang A."/>
            <person name="Wiebenga A."/>
            <person name="Young D."/>
            <person name="Pisabarro A."/>
            <person name="Eastwood D.C."/>
            <person name="Martin F."/>
            <person name="Cullen D."/>
            <person name="Grigoriev I.V."/>
            <person name="Hibbett D.S."/>
        </authorList>
    </citation>
    <scope>NUCLEOTIDE SEQUENCE [LARGE SCALE GENOMIC DNA]</scope>
    <source>
        <strain evidence="2">TFB10046</strain>
    </source>
</reference>
<proteinExistence type="predicted"/>
<accession>J0D7G4</accession>
<keyword evidence="2" id="KW-1185">Reference proteome</keyword>
<evidence type="ECO:0000313" key="2">
    <source>
        <dbReference type="Proteomes" id="UP000006514"/>
    </source>
</evidence>
<organism evidence="1 2">
    <name type="scientific">Auricularia subglabra (strain TFB-10046 / SS5)</name>
    <name type="common">White-rot fungus</name>
    <name type="synonym">Auricularia delicata (strain TFB10046)</name>
    <dbReference type="NCBI Taxonomy" id="717982"/>
    <lineage>
        <taxon>Eukaryota</taxon>
        <taxon>Fungi</taxon>
        <taxon>Dikarya</taxon>
        <taxon>Basidiomycota</taxon>
        <taxon>Agaricomycotina</taxon>
        <taxon>Agaricomycetes</taxon>
        <taxon>Auriculariales</taxon>
        <taxon>Auriculariaceae</taxon>
        <taxon>Auricularia</taxon>
    </lineage>
</organism>